<dbReference type="PANTHER" id="PTHR46120:SF1">
    <property type="entry name" value="HCY-BINDING DOMAIN-CONTAINING PROTEIN"/>
    <property type="match status" value="1"/>
</dbReference>
<evidence type="ECO:0000256" key="8">
    <source>
        <dbReference type="ARBA" id="ARBA00039115"/>
    </source>
</evidence>
<evidence type="ECO:0000259" key="14">
    <source>
        <dbReference type="PROSITE" id="PS50970"/>
    </source>
</evidence>
<evidence type="ECO:0000256" key="11">
    <source>
        <dbReference type="PIRNR" id="PIRNR037505"/>
    </source>
</evidence>
<dbReference type="PROSITE" id="PS50970">
    <property type="entry name" value="HCY"/>
    <property type="match status" value="1"/>
</dbReference>
<dbReference type="EC" id="2.1.1.5" evidence="8"/>
<keyword evidence="16" id="KW-1185">Reference proteome</keyword>
<dbReference type="FunFam" id="3.20.20.330:FF:000003">
    <property type="entry name" value="Betaine--homocysteine S-methyltransferase 1"/>
    <property type="match status" value="1"/>
</dbReference>
<dbReference type="Proteomes" id="UP000228934">
    <property type="component" value="Unassembled WGS sequence"/>
</dbReference>
<evidence type="ECO:0000313" key="15">
    <source>
        <dbReference type="EMBL" id="PIO37772.1"/>
    </source>
</evidence>
<dbReference type="GO" id="GO:0032259">
    <property type="term" value="P:methylation"/>
    <property type="evidence" value="ECO:0007669"/>
    <property type="project" value="UniProtKB-KW"/>
</dbReference>
<gene>
    <name evidence="15" type="ORF">AB205_0109820</name>
</gene>
<keyword evidence="5 11" id="KW-0862">Zinc</keyword>
<evidence type="ECO:0000256" key="13">
    <source>
        <dbReference type="PROSITE-ProRule" id="PRU00333"/>
    </source>
</evidence>
<dbReference type="PIRSF" id="PIRSF037505">
    <property type="entry name" value="Betaine_HMT"/>
    <property type="match status" value="1"/>
</dbReference>
<keyword evidence="4 11" id="KW-0479">Metal-binding</keyword>
<dbReference type="GO" id="GO:0005829">
    <property type="term" value="C:cytosol"/>
    <property type="evidence" value="ECO:0007669"/>
    <property type="project" value="TreeGrafter"/>
</dbReference>
<name>A0A2G9SCD2_AQUCT</name>
<dbReference type="PANTHER" id="PTHR46120">
    <property type="entry name" value="BETAINE--HOMOCYSTEINE S-METHYLTRANSFERASE 1"/>
    <property type="match status" value="1"/>
</dbReference>
<evidence type="ECO:0000256" key="9">
    <source>
        <dbReference type="ARBA" id="ARBA00040913"/>
    </source>
</evidence>
<evidence type="ECO:0000256" key="5">
    <source>
        <dbReference type="ARBA" id="ARBA00022833"/>
    </source>
</evidence>
<feature type="domain" description="Hcy-binding" evidence="14">
    <location>
        <begin position="8"/>
        <end position="311"/>
    </location>
</feature>
<evidence type="ECO:0000256" key="2">
    <source>
        <dbReference type="ARBA" id="ARBA00022603"/>
    </source>
</evidence>
<organism evidence="15 16">
    <name type="scientific">Aquarana catesbeiana</name>
    <name type="common">American bullfrog</name>
    <name type="synonym">Rana catesbeiana</name>
    <dbReference type="NCBI Taxonomy" id="8400"/>
    <lineage>
        <taxon>Eukaryota</taxon>
        <taxon>Metazoa</taxon>
        <taxon>Chordata</taxon>
        <taxon>Craniata</taxon>
        <taxon>Vertebrata</taxon>
        <taxon>Euteleostomi</taxon>
        <taxon>Amphibia</taxon>
        <taxon>Batrachia</taxon>
        <taxon>Anura</taxon>
        <taxon>Neobatrachia</taxon>
        <taxon>Ranoidea</taxon>
        <taxon>Ranidae</taxon>
        <taxon>Aquarana</taxon>
    </lineage>
</organism>
<evidence type="ECO:0000256" key="3">
    <source>
        <dbReference type="ARBA" id="ARBA00022679"/>
    </source>
</evidence>
<feature type="binding site" evidence="12 13">
    <location>
        <position position="297"/>
    </location>
    <ligand>
        <name>Zn(2+)</name>
        <dbReference type="ChEBI" id="CHEBI:29105"/>
    </ligand>
</feature>
<dbReference type="UniPathway" id="UPA00051">
    <property type="reaction ID" value="UER00083"/>
</dbReference>
<keyword evidence="3 11" id="KW-0808">Transferase</keyword>
<evidence type="ECO:0000256" key="6">
    <source>
        <dbReference type="ARBA" id="ARBA00037521"/>
    </source>
</evidence>
<comment type="catalytic activity">
    <reaction evidence="10">
        <text>L-homocysteine + glycine betaine = N,N-dimethylglycine + L-methionine</text>
        <dbReference type="Rhea" id="RHEA:22336"/>
        <dbReference type="ChEBI" id="CHEBI:17750"/>
        <dbReference type="ChEBI" id="CHEBI:57844"/>
        <dbReference type="ChEBI" id="CHEBI:58199"/>
        <dbReference type="ChEBI" id="CHEBI:58251"/>
        <dbReference type="EC" id="2.1.1.5"/>
    </reaction>
</comment>
<evidence type="ECO:0000256" key="1">
    <source>
        <dbReference type="ARBA" id="ARBA00005137"/>
    </source>
</evidence>
<dbReference type="Gene3D" id="3.20.20.330">
    <property type="entry name" value="Homocysteine-binding-like domain"/>
    <property type="match status" value="1"/>
</dbReference>
<dbReference type="AlphaFoldDB" id="A0A2G9SCD2"/>
<comment type="function">
    <text evidence="6">Involved in the regulation of homocysteine metabolism. Converts betaine and homocysteine to dimethylglycine and methionine, respectively. This reaction is also required for the irreversible oxidation of choline.</text>
</comment>
<dbReference type="SUPFAM" id="SSF82282">
    <property type="entry name" value="Homocysteine S-methyltransferase"/>
    <property type="match status" value="1"/>
</dbReference>
<dbReference type="Pfam" id="PF02574">
    <property type="entry name" value="S-methyl_trans"/>
    <property type="match status" value="1"/>
</dbReference>
<feature type="binding site" evidence="12 13">
    <location>
        <position position="296"/>
    </location>
    <ligand>
        <name>Zn(2+)</name>
        <dbReference type="ChEBI" id="CHEBI:29105"/>
    </ligand>
</feature>
<dbReference type="EMBL" id="KV924422">
    <property type="protein sequence ID" value="PIO37772.1"/>
    <property type="molecule type" value="Genomic_DNA"/>
</dbReference>
<dbReference type="InterPro" id="IPR017226">
    <property type="entry name" value="BHMT-like"/>
</dbReference>
<evidence type="ECO:0000313" key="16">
    <source>
        <dbReference type="Proteomes" id="UP000228934"/>
    </source>
</evidence>
<dbReference type="GO" id="GO:0047150">
    <property type="term" value="F:betaine-homocysteine S-methyltransferase activity"/>
    <property type="evidence" value="ECO:0007669"/>
    <property type="project" value="UniProtKB-EC"/>
</dbReference>
<keyword evidence="2 11" id="KW-0489">Methyltransferase</keyword>
<dbReference type="OrthoDB" id="261426at2759"/>
<dbReference type="InterPro" id="IPR051524">
    <property type="entry name" value="BHMT"/>
</dbReference>
<evidence type="ECO:0000256" key="4">
    <source>
        <dbReference type="ARBA" id="ARBA00022723"/>
    </source>
</evidence>
<dbReference type="InterPro" id="IPR003726">
    <property type="entry name" value="HCY_dom"/>
</dbReference>
<comment type="cofactor">
    <cofactor evidence="11 12">
        <name>Zn(2+)</name>
        <dbReference type="ChEBI" id="CHEBI:29105"/>
    </cofactor>
    <text evidence="11 12">Binds 1 zinc ion per subunit.</text>
</comment>
<comment type="pathway">
    <text evidence="1 11">Amino-acid biosynthesis; L-methionine biosynthesis via de novo pathway; L-methionine from L-homocysteine (BhmT route): step 1/1.</text>
</comment>
<proteinExistence type="predicted"/>
<reference evidence="16" key="1">
    <citation type="journal article" date="2017" name="Nat. Commun.">
        <title>The North American bullfrog draft genome provides insight into hormonal regulation of long noncoding RNA.</title>
        <authorList>
            <person name="Hammond S.A."/>
            <person name="Warren R.L."/>
            <person name="Vandervalk B.P."/>
            <person name="Kucuk E."/>
            <person name="Khan H."/>
            <person name="Gibb E.A."/>
            <person name="Pandoh P."/>
            <person name="Kirk H."/>
            <person name="Zhao Y."/>
            <person name="Jones M."/>
            <person name="Mungall A.J."/>
            <person name="Coope R."/>
            <person name="Pleasance S."/>
            <person name="Moore R.A."/>
            <person name="Holt R.A."/>
            <person name="Round J.M."/>
            <person name="Ohora S."/>
            <person name="Walle B.V."/>
            <person name="Veldhoen N."/>
            <person name="Helbing C.C."/>
            <person name="Birol I."/>
        </authorList>
    </citation>
    <scope>NUCLEOTIDE SEQUENCE [LARGE SCALE GENOMIC DNA]</scope>
</reference>
<evidence type="ECO:0000256" key="7">
    <source>
        <dbReference type="ARBA" id="ARBA00037879"/>
    </source>
</evidence>
<protein>
    <recommendedName>
        <fullName evidence="9">Betaine--homocysteine S-methyltransferase 1</fullName>
        <ecNumber evidence="8">2.1.1.5</ecNumber>
    </recommendedName>
</protein>
<dbReference type="InterPro" id="IPR036589">
    <property type="entry name" value="HCY_dom_sf"/>
</dbReference>
<evidence type="ECO:0000256" key="10">
    <source>
        <dbReference type="ARBA" id="ARBA00050585"/>
    </source>
</evidence>
<dbReference type="GO" id="GO:0071267">
    <property type="term" value="P:L-methionine salvage"/>
    <property type="evidence" value="ECO:0007669"/>
    <property type="project" value="TreeGrafter"/>
</dbReference>
<dbReference type="GO" id="GO:0008270">
    <property type="term" value="F:zinc ion binding"/>
    <property type="evidence" value="ECO:0007669"/>
    <property type="project" value="UniProtKB-UniRule"/>
</dbReference>
<accession>A0A2G9SCD2</accession>
<evidence type="ECO:0000256" key="12">
    <source>
        <dbReference type="PIRSR" id="PIRSR037505-2"/>
    </source>
</evidence>
<feature type="binding site" evidence="12 13">
    <location>
        <position position="214"/>
    </location>
    <ligand>
        <name>Zn(2+)</name>
        <dbReference type="ChEBI" id="CHEBI:29105"/>
    </ligand>
</feature>
<comment type="subunit">
    <text evidence="11">Homotetramer.</text>
</comment>
<sequence>MAPPGTKRGLLERLDAGEVVIGDGGFVFALEKRGYVKAGPWTPEAAVEHPEAVRQLHREFLRAGANVMQTFTFYASDDKLENRGNYVAAKISGQKVNEAACDIAREVANEGDALVAGGVSQTPSYLSCKSQSEVKAIFRKQLDVFVKKNVDFLIAEYFEHVEEAVWAVEVLKEAGKPVAATLCIGPEGDMNGVSPGQCAVRLAKAGASVVGVNCHFDPMTCVETVKLMKEGLAAANVKAHLMTQPLAYHTPDCGKQGFIDLPEFPFALEPRIVTRWDIHKYARAAYNLGVRYIGGCCGFEPYHTRAIAEELAPERGFLPQGSEKHGSWGSGLDMHTKPWVRARARRDFWEKLPPASGRPYCPSMSRPDAWGVTKGDTELMQQKEATTEEQLKTLFAKQSFKSK</sequence>
<comment type="pathway">
    <text evidence="7">Amine and polyamine degradation; betaine degradation; sarcosine from betaine: step 1/2.</text>
</comment>